<comment type="function">
    <text evidence="8">Protein O-glucosyltransferase. Catalyzes the reaction that attaches glucose through an O-glycosidic linkage to a conserved serine residue found in the consensus sequence C-X-S-X-[PA]-C in epidermal growth factor-like repeats. Regulates Notch signaling by glucosylating Notch in the ER, glucosylation is required for the correct folding and cleavage of Notch.</text>
</comment>
<dbReference type="InterPro" id="IPR013783">
    <property type="entry name" value="Ig-like_fold"/>
</dbReference>
<dbReference type="InterPro" id="IPR014756">
    <property type="entry name" value="Ig_E-set"/>
</dbReference>
<sequence length="473" mass="54879">MLANYYIIIFVNLLICLCAADFDRQVKAVAANSEAWGPGLLPTKLVFPARYFFVKLRDEFGDEIKTPPNGNLEVHISGNGESGSCRIWSNILSRKDGTFIVRYKLYNSCDTLKIDLRYDNMPIKGFPMTFNHVVYSDDCKCPKPLGEWLENMNCNKNYNQITADLQLFPKSNDVFRKCYGEYVDFKIFMDAILNSIMRKVTLPDFELFVNLGDWPLEEKTNASLPIFSWCGSDSTADIVMPTYDLTEATLECMGRVARDMLSVQGNTGANWNSKTNKAFWRGRDSSLERLKLVELSRQYPDIINASLTHFFFFRDKEKEYGPTVDSVPFFDFFQYKYQINLDGTVAAYRLPFLLAGDSVVLKQDSPYYEHFYKELVPYVHYMPFKKDLSNLVDAIKWLQQNDTAAQSISHQAQEFVRNNLMPKDIFCYYVTLFKEWSTRLTEKPKILPEMERVPQEKSHVPCTCRRPQQKDEL</sequence>
<dbReference type="PANTHER" id="PTHR12203">
    <property type="entry name" value="KDEL LYS-ASP-GLU-LEU CONTAINING - RELATED"/>
    <property type="match status" value="1"/>
</dbReference>
<evidence type="ECO:0000256" key="11">
    <source>
        <dbReference type="SAM" id="SignalP"/>
    </source>
</evidence>
<evidence type="ECO:0000256" key="7">
    <source>
        <dbReference type="ARBA" id="ARBA00043952"/>
    </source>
</evidence>
<dbReference type="PANTHER" id="PTHR12203:SF122">
    <property type="entry name" value="GLYCOSYL TRANSFERASE CAP10 DOMAIN-CONTAINING PROTEIN"/>
    <property type="match status" value="1"/>
</dbReference>
<dbReference type="Pfam" id="PF05686">
    <property type="entry name" value="Glyco_transf_90"/>
    <property type="match status" value="1"/>
</dbReference>
<comment type="caution">
    <text evidence="13">The sequence shown here is derived from an EMBL/GenBank/DDBJ whole genome shotgun (WGS) entry which is preliminary data.</text>
</comment>
<gene>
    <name evidence="13" type="ORF">RUM43_008437</name>
</gene>
<evidence type="ECO:0000256" key="3">
    <source>
        <dbReference type="ARBA" id="ARBA00022676"/>
    </source>
</evidence>
<dbReference type="SMART" id="SM00672">
    <property type="entry name" value="CAP10"/>
    <property type="match status" value="1"/>
</dbReference>
<feature type="domain" description="Glycosyl transferase CAP10" evidence="12">
    <location>
        <begin position="201"/>
        <end position="443"/>
    </location>
</feature>
<comment type="subcellular location">
    <subcellularLocation>
        <location evidence="1">Endoplasmic reticulum lumen</location>
    </subcellularLocation>
</comment>
<dbReference type="Pfam" id="PF00630">
    <property type="entry name" value="Filamin"/>
    <property type="match status" value="1"/>
</dbReference>
<dbReference type="AlphaFoldDB" id="A0AAN8S3U8"/>
<keyword evidence="5" id="KW-0256">Endoplasmic reticulum</keyword>
<dbReference type="SMART" id="SM00557">
    <property type="entry name" value="IG_FLMN"/>
    <property type="match status" value="1"/>
</dbReference>
<proteinExistence type="inferred from homology"/>
<evidence type="ECO:0000256" key="2">
    <source>
        <dbReference type="ARBA" id="ARBA00006063"/>
    </source>
</evidence>
<evidence type="ECO:0000256" key="5">
    <source>
        <dbReference type="ARBA" id="ARBA00022824"/>
    </source>
</evidence>
<evidence type="ECO:0000256" key="8">
    <source>
        <dbReference type="ARBA" id="ARBA00045690"/>
    </source>
</evidence>
<evidence type="ECO:0000313" key="13">
    <source>
        <dbReference type="EMBL" id="KAK6622595.1"/>
    </source>
</evidence>
<dbReference type="Gene3D" id="2.60.40.10">
    <property type="entry name" value="Immunoglobulins"/>
    <property type="match status" value="1"/>
</dbReference>
<organism evidence="13 14">
    <name type="scientific">Polyplax serrata</name>
    <name type="common">Common mouse louse</name>
    <dbReference type="NCBI Taxonomy" id="468196"/>
    <lineage>
        <taxon>Eukaryota</taxon>
        <taxon>Metazoa</taxon>
        <taxon>Ecdysozoa</taxon>
        <taxon>Arthropoda</taxon>
        <taxon>Hexapoda</taxon>
        <taxon>Insecta</taxon>
        <taxon>Pterygota</taxon>
        <taxon>Neoptera</taxon>
        <taxon>Paraneoptera</taxon>
        <taxon>Psocodea</taxon>
        <taxon>Troctomorpha</taxon>
        <taxon>Phthiraptera</taxon>
        <taxon>Anoplura</taxon>
        <taxon>Polyplacidae</taxon>
        <taxon>Polyplax</taxon>
    </lineage>
</organism>
<evidence type="ECO:0000256" key="10">
    <source>
        <dbReference type="ARBA" id="ARBA00049246"/>
    </source>
</evidence>
<protein>
    <recommendedName>
        <fullName evidence="12">Glycosyl transferase CAP10 domain-containing protein</fullName>
    </recommendedName>
</protein>
<evidence type="ECO:0000256" key="4">
    <source>
        <dbReference type="ARBA" id="ARBA00022729"/>
    </source>
</evidence>
<dbReference type="InterPro" id="IPR051091">
    <property type="entry name" value="O-Glucosyltr/Glycosyltrsf_90"/>
</dbReference>
<keyword evidence="6" id="KW-0325">Glycoprotein</keyword>
<keyword evidence="3" id="KW-0808">Transferase</keyword>
<dbReference type="GO" id="GO:0005788">
    <property type="term" value="C:endoplasmic reticulum lumen"/>
    <property type="evidence" value="ECO:0007669"/>
    <property type="project" value="UniProtKB-SubCell"/>
</dbReference>
<evidence type="ECO:0000259" key="12">
    <source>
        <dbReference type="SMART" id="SM00672"/>
    </source>
</evidence>
<evidence type="ECO:0000256" key="9">
    <source>
        <dbReference type="ARBA" id="ARBA00047553"/>
    </source>
</evidence>
<dbReference type="InterPro" id="IPR001298">
    <property type="entry name" value="Filamin/ABP280_rpt"/>
</dbReference>
<evidence type="ECO:0000256" key="6">
    <source>
        <dbReference type="ARBA" id="ARBA00023180"/>
    </source>
</evidence>
<comment type="catalytic activity">
    <reaction evidence="10">
        <text>L-seryl-[EGF-like domain protein] + UDP-alpha-D-glucose = 3-O-(beta-D-glucosyl)-L-seryl-[EGF-like domain protein] + UDP + H(+)</text>
        <dbReference type="Rhea" id="RHEA:58116"/>
        <dbReference type="Rhea" id="RHEA-COMP:14610"/>
        <dbReference type="Rhea" id="RHEA-COMP:16010"/>
        <dbReference type="ChEBI" id="CHEBI:15378"/>
        <dbReference type="ChEBI" id="CHEBI:29999"/>
        <dbReference type="ChEBI" id="CHEBI:58223"/>
        <dbReference type="ChEBI" id="CHEBI:58885"/>
        <dbReference type="ChEBI" id="CHEBI:140576"/>
    </reaction>
</comment>
<dbReference type="SUPFAM" id="SSF81296">
    <property type="entry name" value="E set domains"/>
    <property type="match status" value="1"/>
</dbReference>
<comment type="similarity">
    <text evidence="2">Belongs to the KDELC family.</text>
</comment>
<evidence type="ECO:0000313" key="14">
    <source>
        <dbReference type="Proteomes" id="UP001372834"/>
    </source>
</evidence>
<dbReference type="EMBL" id="JAWJWE010000038">
    <property type="protein sequence ID" value="KAK6622595.1"/>
    <property type="molecule type" value="Genomic_DNA"/>
</dbReference>
<dbReference type="Proteomes" id="UP001372834">
    <property type="component" value="Unassembled WGS sequence"/>
</dbReference>
<keyword evidence="4 11" id="KW-0732">Signal</keyword>
<comment type="catalytic activity">
    <reaction evidence="9">
        <text>L-seryl-[EGF-like domain protein] + UDP-alpha-D-xylose = 3-O-(beta-D-xylosyl)-L-seryl-[EGF-like domain protein] + UDP + H(+)</text>
        <dbReference type="Rhea" id="RHEA:62016"/>
        <dbReference type="Rhea" id="RHEA-COMP:16010"/>
        <dbReference type="Rhea" id="RHEA-COMP:16011"/>
        <dbReference type="ChEBI" id="CHEBI:15378"/>
        <dbReference type="ChEBI" id="CHEBI:29999"/>
        <dbReference type="ChEBI" id="CHEBI:57632"/>
        <dbReference type="ChEBI" id="CHEBI:58223"/>
        <dbReference type="ChEBI" id="CHEBI:132085"/>
    </reaction>
</comment>
<evidence type="ECO:0000256" key="1">
    <source>
        <dbReference type="ARBA" id="ARBA00004319"/>
    </source>
</evidence>
<reference evidence="13 14" key="1">
    <citation type="submission" date="2023-10" db="EMBL/GenBank/DDBJ databases">
        <title>Genomes of two closely related lineages of the louse Polyplax serrata with different host specificities.</title>
        <authorList>
            <person name="Martinu J."/>
            <person name="Tarabai H."/>
            <person name="Stefka J."/>
            <person name="Hypsa V."/>
        </authorList>
    </citation>
    <scope>NUCLEOTIDE SEQUENCE [LARGE SCALE GENOMIC DNA]</scope>
    <source>
        <strain evidence="13">HR10_N</strain>
    </source>
</reference>
<feature type="chain" id="PRO_5042820862" description="Glycosyl transferase CAP10 domain-containing protein" evidence="11">
    <location>
        <begin position="21"/>
        <end position="473"/>
    </location>
</feature>
<keyword evidence="3" id="KW-0328">Glycosyltransferase</keyword>
<dbReference type="GO" id="GO:0046527">
    <property type="term" value="F:glucosyltransferase activity"/>
    <property type="evidence" value="ECO:0007669"/>
    <property type="project" value="TreeGrafter"/>
</dbReference>
<accession>A0AAN8S3U8</accession>
<feature type="signal peptide" evidence="11">
    <location>
        <begin position="1"/>
        <end position="20"/>
    </location>
</feature>
<dbReference type="InterPro" id="IPR017868">
    <property type="entry name" value="Filamin/ABP280_repeat-like"/>
</dbReference>
<dbReference type="InterPro" id="IPR006598">
    <property type="entry name" value="CAP10"/>
</dbReference>
<name>A0AAN8S3U8_POLSC</name>
<comment type="pathway">
    <text evidence="7">Protein modification.</text>
</comment>